<dbReference type="EMBL" id="JAAECE010000003">
    <property type="protein sequence ID" value="KAF1803568.1"/>
    <property type="molecule type" value="Genomic_DNA"/>
</dbReference>
<accession>A0A8H4F4N6</accession>
<dbReference type="SMR" id="A0A8H4F4N6"/>
<feature type="domain" description="Ricin B lectin" evidence="1">
    <location>
        <begin position="20"/>
        <end position="141"/>
    </location>
</feature>
<dbReference type="InterPro" id="IPR035992">
    <property type="entry name" value="Ricin_B-like_lectins"/>
</dbReference>
<keyword evidence="2" id="KW-0430">Lectin</keyword>
<gene>
    <name evidence="2" type="ORF">FB192DRAFT_1368695</name>
</gene>
<evidence type="ECO:0000313" key="3">
    <source>
        <dbReference type="Proteomes" id="UP000469890"/>
    </source>
</evidence>
<dbReference type="Gene3D" id="2.80.10.50">
    <property type="match status" value="1"/>
</dbReference>
<dbReference type="InterPro" id="IPR000772">
    <property type="entry name" value="Ricin_B_lectin"/>
</dbReference>
<sequence>MAMESTAEFPQGFFFIRCKSQPFAVDVNGGSMTNDATIIIWPQKMVDSINQLWMHEEGFLINKKSGLVLDIRGGSIERDKVIIQYARKPGLAHNQRWTYQNGFIFPTSAPHLVLDIRNGEFRNGSTVYLNTKNLHSKTQQWIIQPFENEKSINELALLRPSPLQRTSTFPRQEELYDCYRLVYLEPDQRVTAEQLAGAAAFKAMKDFIEQYKQTHQGPVVADEQTRPALLELVKREVVQALTAKHVEHSLQELVQSAISVAEAYFSREYNAN</sequence>
<proteinExistence type="predicted"/>
<reference evidence="2 3" key="1">
    <citation type="submission" date="2019-09" db="EMBL/GenBank/DDBJ databases">
        <authorList>
            <consortium name="DOE Joint Genome Institute"/>
            <person name="Mondo S.J."/>
            <person name="Navarro-Mendoza M.I."/>
            <person name="Perez-Arques C."/>
            <person name="Panchal S."/>
            <person name="Nicolas F.E."/>
            <person name="Ganguly P."/>
            <person name="Pangilinan J."/>
            <person name="Grigoriev I."/>
            <person name="Heitman J."/>
            <person name="Sanya K."/>
            <person name="Garre V."/>
        </authorList>
    </citation>
    <scope>NUCLEOTIDE SEQUENCE [LARGE SCALE GENOMIC DNA]</scope>
    <source>
        <strain evidence="2 3">MU402</strain>
    </source>
</reference>
<dbReference type="PROSITE" id="PS50231">
    <property type="entry name" value="RICIN_B_LECTIN"/>
    <property type="match status" value="1"/>
</dbReference>
<organism evidence="2 3">
    <name type="scientific">Mucor circinelloides f. lusitanicus</name>
    <name type="common">Mucor racemosus var. lusitanicus</name>
    <dbReference type="NCBI Taxonomy" id="29924"/>
    <lineage>
        <taxon>Eukaryota</taxon>
        <taxon>Fungi</taxon>
        <taxon>Fungi incertae sedis</taxon>
        <taxon>Mucoromycota</taxon>
        <taxon>Mucoromycotina</taxon>
        <taxon>Mucoromycetes</taxon>
        <taxon>Mucorales</taxon>
        <taxon>Mucorineae</taxon>
        <taxon>Mucoraceae</taxon>
        <taxon>Mucor</taxon>
    </lineage>
</organism>
<evidence type="ECO:0000259" key="1">
    <source>
        <dbReference type="Pfam" id="PF00652"/>
    </source>
</evidence>
<dbReference type="Proteomes" id="UP000469890">
    <property type="component" value="Unassembled WGS sequence"/>
</dbReference>
<dbReference type="Pfam" id="PF00652">
    <property type="entry name" value="Ricin_B_lectin"/>
    <property type="match status" value="1"/>
</dbReference>
<dbReference type="GO" id="GO:0030246">
    <property type="term" value="F:carbohydrate binding"/>
    <property type="evidence" value="ECO:0007669"/>
    <property type="project" value="UniProtKB-KW"/>
</dbReference>
<evidence type="ECO:0000313" key="2">
    <source>
        <dbReference type="EMBL" id="KAF1803568.1"/>
    </source>
</evidence>
<name>A0A8H4F4N6_MUCCL</name>
<dbReference type="SUPFAM" id="SSF50370">
    <property type="entry name" value="Ricin B-like lectins"/>
    <property type="match status" value="1"/>
</dbReference>
<comment type="caution">
    <text evidence="2">The sequence shown here is derived from an EMBL/GenBank/DDBJ whole genome shotgun (WGS) entry which is preliminary data.</text>
</comment>
<dbReference type="AlphaFoldDB" id="A0A8H4F4N6"/>
<dbReference type="CDD" id="cd23454">
    <property type="entry name" value="beta-trefoil_Ricin_GllA-1"/>
    <property type="match status" value="1"/>
</dbReference>
<protein>
    <submittedName>
        <fullName evidence="2">Ricin B lectin domain-containing protein</fullName>
    </submittedName>
</protein>